<evidence type="ECO:0000313" key="2">
    <source>
        <dbReference type="Proteomes" id="UP000033636"/>
    </source>
</evidence>
<comment type="caution">
    <text evidence="1">The sequence shown here is derived from an EMBL/GenBank/DDBJ whole genome shotgun (WGS) entry which is preliminary data.</text>
</comment>
<organism evidence="1 2">
    <name type="scientific">Thermoproteus sp. AZ2</name>
    <dbReference type="NCBI Taxonomy" id="1609232"/>
    <lineage>
        <taxon>Archaea</taxon>
        <taxon>Thermoproteota</taxon>
        <taxon>Thermoprotei</taxon>
        <taxon>Thermoproteales</taxon>
        <taxon>Thermoproteaceae</taxon>
        <taxon>Thermoproteus</taxon>
    </lineage>
</organism>
<accession>A0ACC6V2Y5</accession>
<dbReference type="Proteomes" id="UP000033636">
    <property type="component" value="Unassembled WGS sequence"/>
</dbReference>
<gene>
    <name evidence="1" type="ORF">TU35_008880</name>
</gene>
<reference evidence="1" key="1">
    <citation type="submission" date="2024-07" db="EMBL/GenBank/DDBJ databases">
        <title>Metagenome and Metagenome-Assembled Genomes of Archaea from a hot spring from the geothermal field of Los Azufres, Mexico.</title>
        <authorList>
            <person name="Marin-Paredes R."/>
            <person name="Martinez-Romero E."/>
            <person name="Servin-Garciduenas L.E."/>
        </authorList>
    </citation>
    <scope>NUCLEOTIDE SEQUENCE</scope>
</reference>
<name>A0ACC6V2Y5_9CREN</name>
<proteinExistence type="predicted"/>
<protein>
    <submittedName>
        <fullName evidence="1">Uncharacterized protein</fullName>
    </submittedName>
</protein>
<sequence length="200" mass="21249">MAALAVGLAAASKETAAPLAVALAVYAYLKTRRLLPAAAALLIPLATYLALSAPLMALLGLDKWLAQGPLHMAGWDVESGHLPPYALGQISTPWGWLLDINPFYMGLGLYASTSPPLLLAWLALSAYAFALRDRDLAAAASFPLSIYLALWLVYALGNHTLLSFYVSSFSPMSDAFVGAALVDLTARYLKAEGARGAWRP</sequence>
<evidence type="ECO:0000313" key="1">
    <source>
        <dbReference type="EMBL" id="MFB6491328.1"/>
    </source>
</evidence>
<dbReference type="EMBL" id="JZWT02000029">
    <property type="protein sequence ID" value="MFB6491328.1"/>
    <property type="molecule type" value="Genomic_DNA"/>
</dbReference>